<name>A0A0L7M919_PLAF4</name>
<evidence type="ECO:0000256" key="1">
    <source>
        <dbReference type="SAM" id="MobiDB-lite"/>
    </source>
</evidence>
<reference evidence="3" key="1">
    <citation type="submission" date="2006-09" db="EMBL/GenBank/DDBJ databases">
        <title>Annotation of Plasmodium falciparum Dd2.</title>
        <authorList>
            <consortium name="The Broad Institute Genome Sequencing Platform"/>
            <person name="Volkman S.K."/>
            <person name="Neafsey D.E."/>
            <person name="Dash A.P."/>
            <person name="Chitnis C.E."/>
            <person name="Hartl D.L."/>
            <person name="Young S.K."/>
            <person name="Zeng Q."/>
            <person name="Koehrsen M."/>
            <person name="Alvarado L."/>
            <person name="Berlin A."/>
            <person name="Borenstein D."/>
            <person name="Chapman S.B."/>
            <person name="Chen Z."/>
            <person name="Engels R."/>
            <person name="Freedman E."/>
            <person name="Gellesch M."/>
            <person name="Goldberg J."/>
            <person name="Griggs A."/>
            <person name="Gujja S."/>
            <person name="Heilman E.R."/>
            <person name="Heiman D.I."/>
            <person name="Howarth C."/>
            <person name="Jen D."/>
            <person name="Larson L."/>
            <person name="Mehta T."/>
            <person name="Neiman D."/>
            <person name="Park D."/>
            <person name="Pearson M."/>
            <person name="Roberts A."/>
            <person name="Saif S."/>
            <person name="Shea T."/>
            <person name="Shenoy N."/>
            <person name="Sisk P."/>
            <person name="Stolte C."/>
            <person name="Sykes S."/>
            <person name="Walk T."/>
            <person name="White J."/>
            <person name="Yandava C."/>
            <person name="Haas B."/>
            <person name="Henn M.R."/>
            <person name="Nusbaum C."/>
            <person name="Birren B."/>
        </authorList>
    </citation>
    <scope>NUCLEOTIDE SEQUENCE [LARGE SCALE GENOMIC DNA]</scope>
</reference>
<dbReference type="EMBL" id="GG702245">
    <property type="protein sequence ID" value="KOB89342.1"/>
    <property type="molecule type" value="Genomic_DNA"/>
</dbReference>
<feature type="compositionally biased region" description="Pro residues" evidence="1">
    <location>
        <begin position="49"/>
        <end position="65"/>
    </location>
</feature>
<evidence type="ECO:0000313" key="2">
    <source>
        <dbReference type="EMBL" id="KOB89342.1"/>
    </source>
</evidence>
<dbReference type="Proteomes" id="UP000054282">
    <property type="component" value="Unassembled WGS sequence"/>
</dbReference>
<evidence type="ECO:0000313" key="3">
    <source>
        <dbReference type="Proteomes" id="UP000054282"/>
    </source>
</evidence>
<feature type="region of interest" description="Disordered" evidence="1">
    <location>
        <begin position="46"/>
        <end position="65"/>
    </location>
</feature>
<accession>A0A0L7M919</accession>
<protein>
    <submittedName>
        <fullName evidence="2">Uncharacterized protein</fullName>
    </submittedName>
</protein>
<dbReference type="AlphaFoldDB" id="A0A0L7M919"/>
<organism evidence="2 3">
    <name type="scientific">Plasmodium falciparum (isolate Dd2)</name>
    <dbReference type="NCBI Taxonomy" id="57267"/>
    <lineage>
        <taxon>Eukaryota</taxon>
        <taxon>Sar</taxon>
        <taxon>Alveolata</taxon>
        <taxon>Apicomplexa</taxon>
        <taxon>Aconoidasida</taxon>
        <taxon>Haemosporida</taxon>
        <taxon>Plasmodiidae</taxon>
        <taxon>Plasmodium</taxon>
        <taxon>Plasmodium (Laverania)</taxon>
    </lineage>
</organism>
<dbReference type="KEGG" id="pfd:PFDG_04891"/>
<reference evidence="3" key="2">
    <citation type="submission" date="2006-09" db="EMBL/GenBank/DDBJ databases">
        <title>The genome sequence of Plasmodium falciparum Dd2.</title>
        <authorList>
            <consortium name="The Broad Institute Genome Sequencing Platform"/>
            <person name="Birren B."/>
            <person name="Lander E."/>
            <person name="Galagan J."/>
            <person name="Nusbaum C."/>
            <person name="Devon K."/>
            <person name="Henn M."/>
            <person name="Jaffe D."/>
            <person name="Butler J."/>
            <person name="Alvarez P."/>
            <person name="Gnerre S."/>
            <person name="Grabherr M."/>
            <person name="Kleber M."/>
            <person name="Mauceli E."/>
            <person name="Brockman W."/>
            <person name="MacCallum I.A."/>
            <person name="Rounsley S."/>
            <person name="Young S."/>
            <person name="LaButti K."/>
            <person name="Pushparaj V."/>
            <person name="DeCaprio D."/>
            <person name="Crawford M."/>
            <person name="Koehrsen M."/>
            <person name="Engels R."/>
            <person name="Montgomery P."/>
            <person name="Pearson M."/>
            <person name="Howarth C."/>
            <person name="Larson L."/>
            <person name="Luoma S."/>
            <person name="White J."/>
            <person name="Kodira C."/>
            <person name="Zeng Q."/>
            <person name="O'Leary S."/>
            <person name="Yandava C."/>
            <person name="Alvarado L."/>
            <person name="Wirth D."/>
            <person name="Volkman S."/>
            <person name="Hartl D."/>
        </authorList>
    </citation>
    <scope>NUCLEOTIDE SEQUENCE [LARGE SCALE GENOMIC DNA]</scope>
</reference>
<sequence length="65" mass="7215">MQPGKLLRDNRPPIVASENSRNILNFIFPDPQIYATNDLVVCSFFPPDELSPPQHPPPPPPPTLA</sequence>
<proteinExistence type="predicted"/>
<gene>
    <name evidence="2" type="ORF">PFDG_04891</name>
</gene>